<feature type="region of interest" description="Disordered" evidence="1">
    <location>
        <begin position="240"/>
        <end position="329"/>
    </location>
</feature>
<dbReference type="WBParaSite" id="Pan_g2420.t1">
    <property type="protein sequence ID" value="Pan_g2420.t1"/>
    <property type="gene ID" value="Pan_g2420"/>
</dbReference>
<name>A0A7E4VRL1_PANRE</name>
<sequence length="339" mass="37917">MYILPSHAIIKGIFVVFILFAIMPSTHSQYTLPGFEGTPAPEMPTGIFSYHKSETALKNQFGVPESELSDPMSIASELINTAVAESSSKQQALAGVNIPLPFRLKPLNFKLSQDSETRMGMSPGESESVDAERPEATSNRRRSPTSADRAKAALSSEAQMALAHARRICLEGSQRNCDAALEEYQKLRLGQSPRERENRIREAQPNEWTEYVQTGLAKWLVPGLDRKLDEIVLESTTPISKTTVSPTSTTPKPVKTTTPPINRRRKPIRLPTRNPKTTMPPRIKPETDSTDLQTAQLPRRDPPISKLSFISRQDTPEAGQIVHRRRRRRKKLLALPPRN</sequence>
<keyword evidence="2" id="KW-0732">Signal</keyword>
<feature type="chain" id="PRO_5028921985" evidence="2">
    <location>
        <begin position="29"/>
        <end position="339"/>
    </location>
</feature>
<reference evidence="4" key="2">
    <citation type="submission" date="2020-10" db="UniProtKB">
        <authorList>
            <consortium name="WormBaseParasite"/>
        </authorList>
    </citation>
    <scope>IDENTIFICATION</scope>
</reference>
<organism evidence="3 4">
    <name type="scientific">Panagrellus redivivus</name>
    <name type="common">Microworm</name>
    <dbReference type="NCBI Taxonomy" id="6233"/>
    <lineage>
        <taxon>Eukaryota</taxon>
        <taxon>Metazoa</taxon>
        <taxon>Ecdysozoa</taxon>
        <taxon>Nematoda</taxon>
        <taxon>Chromadorea</taxon>
        <taxon>Rhabditida</taxon>
        <taxon>Tylenchina</taxon>
        <taxon>Panagrolaimomorpha</taxon>
        <taxon>Panagrolaimoidea</taxon>
        <taxon>Panagrolaimidae</taxon>
        <taxon>Panagrellus</taxon>
    </lineage>
</organism>
<feature type="region of interest" description="Disordered" evidence="1">
    <location>
        <begin position="115"/>
        <end position="151"/>
    </location>
</feature>
<evidence type="ECO:0000313" key="4">
    <source>
        <dbReference type="WBParaSite" id="Pan_g2420.t1"/>
    </source>
</evidence>
<keyword evidence="3" id="KW-1185">Reference proteome</keyword>
<reference evidence="3" key="1">
    <citation type="journal article" date="2013" name="Genetics">
        <title>The draft genome and transcriptome of Panagrellus redivivus are shaped by the harsh demands of a free-living lifestyle.</title>
        <authorList>
            <person name="Srinivasan J."/>
            <person name="Dillman A.R."/>
            <person name="Macchietto M.G."/>
            <person name="Heikkinen L."/>
            <person name="Lakso M."/>
            <person name="Fracchia K.M."/>
            <person name="Antoshechkin I."/>
            <person name="Mortazavi A."/>
            <person name="Wong G."/>
            <person name="Sternberg P.W."/>
        </authorList>
    </citation>
    <scope>NUCLEOTIDE SEQUENCE [LARGE SCALE GENOMIC DNA]</scope>
    <source>
        <strain evidence="3">MT8872</strain>
    </source>
</reference>
<dbReference type="Proteomes" id="UP000492821">
    <property type="component" value="Unassembled WGS sequence"/>
</dbReference>
<proteinExistence type="predicted"/>
<evidence type="ECO:0000256" key="2">
    <source>
        <dbReference type="SAM" id="SignalP"/>
    </source>
</evidence>
<accession>A0A7E4VRL1</accession>
<feature type="compositionally biased region" description="Low complexity" evidence="1">
    <location>
        <begin position="240"/>
        <end position="261"/>
    </location>
</feature>
<evidence type="ECO:0000313" key="3">
    <source>
        <dbReference type="Proteomes" id="UP000492821"/>
    </source>
</evidence>
<protein>
    <submittedName>
        <fullName evidence="4">DUF1311 domain-containing protein</fullName>
    </submittedName>
</protein>
<evidence type="ECO:0000256" key="1">
    <source>
        <dbReference type="SAM" id="MobiDB-lite"/>
    </source>
</evidence>
<dbReference type="AlphaFoldDB" id="A0A7E4VRL1"/>
<feature type="signal peptide" evidence="2">
    <location>
        <begin position="1"/>
        <end position="28"/>
    </location>
</feature>